<dbReference type="Gene3D" id="3.40.720.10">
    <property type="entry name" value="Alkaline Phosphatase, subunit A"/>
    <property type="match status" value="1"/>
</dbReference>
<dbReference type="PANTHER" id="PTHR10151:SF120">
    <property type="entry name" value="BIS(5'-ADENOSYL)-TRIPHOSPHATASE"/>
    <property type="match status" value="1"/>
</dbReference>
<dbReference type="OrthoDB" id="415411at2759"/>
<dbReference type="JaponicusDB" id="SJAG_00705">
    <property type="gene designation" value="npp1"/>
</dbReference>
<dbReference type="Proteomes" id="UP000001744">
    <property type="component" value="Unassembled WGS sequence"/>
</dbReference>
<dbReference type="GeneID" id="7052123"/>
<dbReference type="GO" id="GO:0009141">
    <property type="term" value="P:nucleoside triphosphate metabolic process"/>
    <property type="evidence" value="ECO:0000318"/>
    <property type="project" value="GO_Central"/>
</dbReference>
<evidence type="ECO:0000256" key="1">
    <source>
        <dbReference type="SAM" id="Phobius"/>
    </source>
</evidence>
<dbReference type="GO" id="GO:0017111">
    <property type="term" value="F:ribonucleoside triphosphate phosphatase activity"/>
    <property type="evidence" value="ECO:0000318"/>
    <property type="project" value="GO_Central"/>
</dbReference>
<dbReference type="GO" id="GO:0047429">
    <property type="term" value="F:nucleoside triphosphate diphosphatase activity"/>
    <property type="evidence" value="ECO:0000318"/>
    <property type="project" value="GO_Central"/>
</dbReference>
<dbReference type="eggNOG" id="KOG2645">
    <property type="taxonomic scope" value="Eukaryota"/>
</dbReference>
<evidence type="ECO:0000313" key="4">
    <source>
        <dbReference type="Proteomes" id="UP000001744"/>
    </source>
</evidence>
<dbReference type="Gene3D" id="3.30.1360.180">
    <property type="match status" value="1"/>
</dbReference>
<name>B6JWD1_SCHJY</name>
<dbReference type="FunFam" id="3.30.1360.180:FF:000003">
    <property type="entry name" value="Type I phosphodiesterase/nucleotide pyrophosphatase family protein"/>
    <property type="match status" value="1"/>
</dbReference>
<dbReference type="VEuPathDB" id="FungiDB:SJAG_00705"/>
<dbReference type="Pfam" id="PF01663">
    <property type="entry name" value="Phosphodiest"/>
    <property type="match status" value="1"/>
</dbReference>
<keyword evidence="1" id="KW-0812">Transmembrane</keyword>
<feature type="transmembrane region" description="Helical" evidence="1">
    <location>
        <begin position="26"/>
        <end position="45"/>
    </location>
</feature>
<proteinExistence type="predicted"/>
<reference evidence="2 4" key="1">
    <citation type="journal article" date="2011" name="Science">
        <title>Comparative functional genomics of the fission yeasts.</title>
        <authorList>
            <person name="Rhind N."/>
            <person name="Chen Z."/>
            <person name="Yassour M."/>
            <person name="Thompson D.A."/>
            <person name="Haas B.J."/>
            <person name="Habib N."/>
            <person name="Wapinski I."/>
            <person name="Roy S."/>
            <person name="Lin M.F."/>
            <person name="Heiman D.I."/>
            <person name="Young S.K."/>
            <person name="Furuya K."/>
            <person name="Guo Y."/>
            <person name="Pidoux A."/>
            <person name="Chen H.M."/>
            <person name="Robbertse B."/>
            <person name="Goldberg J.M."/>
            <person name="Aoki K."/>
            <person name="Bayne E.H."/>
            <person name="Berlin A.M."/>
            <person name="Desjardins C.A."/>
            <person name="Dobbs E."/>
            <person name="Dukaj L."/>
            <person name="Fan L."/>
            <person name="FitzGerald M.G."/>
            <person name="French C."/>
            <person name="Gujja S."/>
            <person name="Hansen K."/>
            <person name="Keifenheim D."/>
            <person name="Levin J.Z."/>
            <person name="Mosher R.A."/>
            <person name="Mueller C.A."/>
            <person name="Pfiffner J."/>
            <person name="Priest M."/>
            <person name="Russ C."/>
            <person name="Smialowska A."/>
            <person name="Swoboda P."/>
            <person name="Sykes S.M."/>
            <person name="Vaughn M."/>
            <person name="Vengrova S."/>
            <person name="Yoder R."/>
            <person name="Zeng Q."/>
            <person name="Allshire R."/>
            <person name="Baulcombe D."/>
            <person name="Birren B.W."/>
            <person name="Brown W."/>
            <person name="Ekwall K."/>
            <person name="Kellis M."/>
            <person name="Leatherwood J."/>
            <person name="Levin H."/>
            <person name="Margalit H."/>
            <person name="Martienssen R."/>
            <person name="Nieduszynski C.A."/>
            <person name="Spatafora J.W."/>
            <person name="Friedman N."/>
            <person name="Dalgaard J.Z."/>
            <person name="Baumann P."/>
            <person name="Niki H."/>
            <person name="Regev A."/>
            <person name="Nusbaum C."/>
        </authorList>
    </citation>
    <scope>NUCLEOTIDE SEQUENCE [LARGE SCALE GENOMIC DNA]</scope>
    <source>
        <strain evidence="4">yFS275 / FY16936</strain>
    </source>
</reference>
<dbReference type="HOGENOM" id="CLU_017594_4_2_1"/>
<dbReference type="AlphaFoldDB" id="B6JWD1"/>
<keyword evidence="4" id="KW-1185">Reference proteome</keyword>
<dbReference type="SUPFAM" id="SSF53649">
    <property type="entry name" value="Alkaline phosphatase-like"/>
    <property type="match status" value="1"/>
</dbReference>
<evidence type="ECO:0000313" key="3">
    <source>
        <dbReference type="JaponicusDB" id="SJAG_00705"/>
    </source>
</evidence>
<dbReference type="RefSeq" id="XP_002171975.1">
    <property type="nucleotide sequence ID" value="XM_002171939.2"/>
</dbReference>
<organism evidence="2 4">
    <name type="scientific">Schizosaccharomyces japonicus (strain yFS275 / FY16936)</name>
    <name type="common">Fission yeast</name>
    <dbReference type="NCBI Taxonomy" id="402676"/>
    <lineage>
        <taxon>Eukaryota</taxon>
        <taxon>Fungi</taxon>
        <taxon>Dikarya</taxon>
        <taxon>Ascomycota</taxon>
        <taxon>Taphrinomycotina</taxon>
        <taxon>Schizosaccharomycetes</taxon>
        <taxon>Schizosaccharomycetales</taxon>
        <taxon>Schizosaccharomycetaceae</taxon>
        <taxon>Schizosaccharomyces</taxon>
    </lineage>
</organism>
<evidence type="ECO:0000313" key="2">
    <source>
        <dbReference type="EMBL" id="EEB05682.1"/>
    </source>
</evidence>
<dbReference type="STRING" id="402676.B6JWD1"/>
<dbReference type="InterPro" id="IPR002591">
    <property type="entry name" value="Phosphodiest/P_Trfase"/>
</dbReference>
<dbReference type="InterPro" id="IPR017850">
    <property type="entry name" value="Alkaline_phosphatase_core_sf"/>
</dbReference>
<keyword evidence="1" id="KW-0472">Membrane</keyword>
<sequence>MLSIFRLFGNYGIPNVHHQRRDAHWYLGRFYFACVALVIGCGYWLCSRFTTTLLYFPFRGEVLSNGTNTFKPTVLLVSFDGFRADYLYRNLTPTLFNISQNGIQAPYLIPSFPTMTFPNHYTLVTGDYPEVHGIVSNNFHDGSSDKDFVNTRPDCNHDPEWWSHSEPIWINAERNGIRSAVHMWPGSEVENNGLKPTFYTPYNGSMGLDRKFQDVINWLDLPDETRPQLLLLYIPHIDSVGHAFGPESFELNSTLRIVDDSLSTFLHEVYQKRNLKEILNIVFVSDHGMAPTSNSRLIWMDDVMNISQVQYRDGWPLAGYRGFDNEDDIGIATDLRKNAPSNGYPWSYYSRETMLERWHYSANDRIAPNWIVPQPGWSVVSSLDHSPEIDYDPKGVHGYDNRSPLMRALFVASGPSFHKLHPRQQLSPFANVEIYNLLCRILSIQPKINNGSLPGALPIAQGKYSDIGSLLLSDVLDAYSRM</sequence>
<keyword evidence="1" id="KW-1133">Transmembrane helix</keyword>
<dbReference type="OMA" id="DEYVSRD"/>
<accession>B6JWD1</accession>
<dbReference type="EMBL" id="KE651166">
    <property type="protein sequence ID" value="EEB05682.1"/>
    <property type="molecule type" value="Genomic_DNA"/>
</dbReference>
<dbReference type="PANTHER" id="PTHR10151">
    <property type="entry name" value="ECTONUCLEOTIDE PYROPHOSPHATASE/PHOSPHODIESTERASE"/>
    <property type="match status" value="1"/>
</dbReference>
<protein>
    <submittedName>
        <fullName evidence="2">Nucleotide pyrophosphatase</fullName>
    </submittedName>
</protein>
<gene>
    <name evidence="3" type="primary">npp1</name>
    <name evidence="2" type="ORF">SJAG_00705</name>
</gene>
<dbReference type="CDD" id="cd16018">
    <property type="entry name" value="Enpp"/>
    <property type="match status" value="1"/>
</dbReference>